<feature type="region of interest" description="Disordered" evidence="1">
    <location>
        <begin position="314"/>
        <end position="415"/>
    </location>
</feature>
<evidence type="ECO:0000256" key="2">
    <source>
        <dbReference type="SAM" id="SignalP"/>
    </source>
</evidence>
<feature type="signal peptide" evidence="2">
    <location>
        <begin position="1"/>
        <end position="23"/>
    </location>
</feature>
<evidence type="ECO:0000256" key="1">
    <source>
        <dbReference type="SAM" id="MobiDB-lite"/>
    </source>
</evidence>
<accession>A0A6A7FNN8</accession>
<dbReference type="GO" id="GO:0005581">
    <property type="term" value="C:collagen trimer"/>
    <property type="evidence" value="ECO:0007669"/>
    <property type="project" value="UniProtKB-KW"/>
</dbReference>
<dbReference type="AlphaFoldDB" id="A0A6A7FNN8"/>
<organism evidence="3">
    <name type="scientific">Hirondellea gigas</name>
    <dbReference type="NCBI Taxonomy" id="1518452"/>
    <lineage>
        <taxon>Eukaryota</taxon>
        <taxon>Metazoa</taxon>
        <taxon>Ecdysozoa</taxon>
        <taxon>Arthropoda</taxon>
        <taxon>Crustacea</taxon>
        <taxon>Multicrustacea</taxon>
        <taxon>Malacostraca</taxon>
        <taxon>Eumalacostraca</taxon>
        <taxon>Peracarida</taxon>
        <taxon>Amphipoda</taxon>
        <taxon>Amphilochidea</taxon>
        <taxon>Lysianassida</taxon>
        <taxon>Lysianassidira</taxon>
        <taxon>Lysianassoidea</taxon>
        <taxon>Lysianassidae</taxon>
        <taxon>Hirondellea</taxon>
    </lineage>
</organism>
<keyword evidence="2" id="KW-0732">Signal</keyword>
<dbReference type="PANTHER" id="PTHR24023">
    <property type="entry name" value="COLLAGEN ALPHA"/>
    <property type="match status" value="1"/>
</dbReference>
<dbReference type="InterPro" id="IPR050149">
    <property type="entry name" value="Collagen_superfamily"/>
</dbReference>
<protein>
    <submittedName>
        <fullName evidence="3">Collagen alpha-4(IV) chain-like</fullName>
    </submittedName>
</protein>
<dbReference type="PANTHER" id="PTHR24023:SF1095">
    <property type="entry name" value="EGF-LIKE DOMAIN-CONTAINING PROTEIN"/>
    <property type="match status" value="1"/>
</dbReference>
<feature type="chain" id="PRO_5025678029" evidence="2">
    <location>
        <begin position="24"/>
        <end position="415"/>
    </location>
</feature>
<evidence type="ECO:0000313" key="3">
    <source>
        <dbReference type="EMBL" id="LAC19645.1"/>
    </source>
</evidence>
<dbReference type="GO" id="GO:0030198">
    <property type="term" value="P:extracellular matrix organization"/>
    <property type="evidence" value="ECO:0007669"/>
    <property type="project" value="TreeGrafter"/>
</dbReference>
<sequence length="415" mass="42936">MAPSVELAALLLSAAALLQHVTASIDSPHDFWPLHNDTDMGFNIAGSGGVDMDPLDQLLASLAPYDPTGSPEKRAIYCPTIQQQQQIYVQPPFVAPSYPAMISPPTIPILPLSVGTLCGSQQCRINPLSPQCISPYCDGPLQTVYPPVHPLPPIIQPVPLPPVQIQPPVYPICPQTPNCPPTSTVVQGPPGPPGTPGVSYRCQRGGTDHGYPGQRGPPGQGCPGQPGIPGRPGSCRGGGGRCDFAAIVRITIGLIIDGGGCCSRVPQCDGDMSALINQVARVQSQVDQIRKLDTRVDLLSSAIAQLRVQLQNRQGMVGPPGAPGTKGPRGIRGDPGPTGPSGECPQNVCQSGPPGLPGNKGTHGDRGPKGECCYGTRGHQGQKGNRGGSLKGPRGPKGSKGDSGDRGLWMLASSG</sequence>
<dbReference type="GO" id="GO:0031012">
    <property type="term" value="C:extracellular matrix"/>
    <property type="evidence" value="ECO:0007669"/>
    <property type="project" value="TreeGrafter"/>
</dbReference>
<name>A0A6A7FNN8_9CRUS</name>
<dbReference type="GO" id="GO:0030020">
    <property type="term" value="F:extracellular matrix structural constituent conferring tensile strength"/>
    <property type="evidence" value="ECO:0007669"/>
    <property type="project" value="TreeGrafter"/>
</dbReference>
<reference evidence="3" key="1">
    <citation type="submission" date="2017-11" db="EMBL/GenBank/DDBJ databases">
        <title>The sensing device of the deep-sea amphipod.</title>
        <authorList>
            <person name="Kobayashi H."/>
            <person name="Nagahama T."/>
            <person name="Arai W."/>
            <person name="Sasagawa Y."/>
            <person name="Umeda M."/>
            <person name="Hayashi T."/>
            <person name="Nikaido I."/>
            <person name="Watanabe H."/>
            <person name="Oguri K."/>
            <person name="Kitazato H."/>
            <person name="Fujioka K."/>
            <person name="Kido Y."/>
            <person name="Takami H."/>
        </authorList>
    </citation>
    <scope>NUCLEOTIDE SEQUENCE</scope>
    <source>
        <tissue evidence="3">Whole body</tissue>
    </source>
</reference>
<dbReference type="GO" id="GO:0005615">
    <property type="term" value="C:extracellular space"/>
    <property type="evidence" value="ECO:0007669"/>
    <property type="project" value="TreeGrafter"/>
</dbReference>
<proteinExistence type="evidence at transcript level"/>
<dbReference type="EMBL" id="IACT01000210">
    <property type="protein sequence ID" value="LAC19645.1"/>
    <property type="molecule type" value="mRNA"/>
</dbReference>
<feature type="region of interest" description="Disordered" evidence="1">
    <location>
        <begin position="207"/>
        <end position="235"/>
    </location>
</feature>
<keyword evidence="3" id="KW-0176">Collagen</keyword>